<dbReference type="AlphaFoldDB" id="A0A382J9H7"/>
<evidence type="ECO:0000313" key="1">
    <source>
        <dbReference type="EMBL" id="SVC08269.1"/>
    </source>
</evidence>
<accession>A0A382J9H7</accession>
<sequence length="306" mass="32017">MQLRKISYIKLFITFFITTISFARVTLEIKNVDLSANTLDIYMKNVAGCSYCSDPLYDNQNGCESYGSSNGGITIDGVWSFNTWMEEDACGDVNGDYFDGDVGGFQIIIPDITVTGASGGSAEDADLTVQTSDNKASKIIGFSVSGGVIPAGDALLTTLTFSAVSASGSICIPFQEDCSITGNPNNCVDLASDIGIDSSDDNPVISDTNGEVIALGELLCWCGSDSNGGDQYIGCDDVCSLTPALIDCFGECGGSAVLDECDVCNGTGPADGYGCDGNVLSIIQVNSYLPDEFAISQNFPNPFNPV</sequence>
<dbReference type="EMBL" id="UINC01072545">
    <property type="protein sequence ID" value="SVC08269.1"/>
    <property type="molecule type" value="Genomic_DNA"/>
</dbReference>
<organism evidence="1">
    <name type="scientific">marine metagenome</name>
    <dbReference type="NCBI Taxonomy" id="408172"/>
    <lineage>
        <taxon>unclassified sequences</taxon>
        <taxon>metagenomes</taxon>
        <taxon>ecological metagenomes</taxon>
    </lineage>
</organism>
<name>A0A382J9H7_9ZZZZ</name>
<feature type="non-terminal residue" evidence="1">
    <location>
        <position position="306"/>
    </location>
</feature>
<protein>
    <submittedName>
        <fullName evidence="1">Uncharacterized protein</fullName>
    </submittedName>
</protein>
<reference evidence="1" key="1">
    <citation type="submission" date="2018-05" db="EMBL/GenBank/DDBJ databases">
        <authorList>
            <person name="Lanie J.A."/>
            <person name="Ng W.-L."/>
            <person name="Kazmierczak K.M."/>
            <person name="Andrzejewski T.M."/>
            <person name="Davidsen T.M."/>
            <person name="Wayne K.J."/>
            <person name="Tettelin H."/>
            <person name="Glass J.I."/>
            <person name="Rusch D."/>
            <person name="Podicherti R."/>
            <person name="Tsui H.-C.T."/>
            <person name="Winkler M.E."/>
        </authorList>
    </citation>
    <scope>NUCLEOTIDE SEQUENCE</scope>
</reference>
<proteinExistence type="predicted"/>
<gene>
    <name evidence="1" type="ORF">METZ01_LOCUS261123</name>
</gene>